<organism evidence="8 9">
    <name type="scientific">Mesorhizobium hawassense</name>
    <dbReference type="NCBI Taxonomy" id="1209954"/>
    <lineage>
        <taxon>Bacteria</taxon>
        <taxon>Pseudomonadati</taxon>
        <taxon>Pseudomonadota</taxon>
        <taxon>Alphaproteobacteria</taxon>
        <taxon>Hyphomicrobiales</taxon>
        <taxon>Phyllobacteriaceae</taxon>
        <taxon>Mesorhizobium</taxon>
    </lineage>
</organism>
<reference evidence="9" key="1">
    <citation type="submission" date="2018-06" db="EMBL/GenBank/DDBJ databases">
        <authorList>
            <person name="Helene L.C."/>
            <person name="Dall'Agnol R."/>
            <person name="Delamuta J.R."/>
            <person name="Hungria M."/>
        </authorList>
    </citation>
    <scope>NUCLEOTIDE SEQUENCE [LARGE SCALE GENOMIC DNA]</scope>
    <source>
        <strain evidence="9">AC99b</strain>
    </source>
</reference>
<feature type="transmembrane region" description="Helical" evidence="7">
    <location>
        <begin position="355"/>
        <end position="376"/>
    </location>
</feature>
<feature type="transmembrane region" description="Helical" evidence="7">
    <location>
        <begin position="328"/>
        <end position="348"/>
    </location>
</feature>
<evidence type="ECO:0000256" key="6">
    <source>
        <dbReference type="ARBA" id="ARBA00023049"/>
    </source>
</evidence>
<proteinExistence type="inferred from homology"/>
<sequence length="416" mass="45127">MSVIVTVTLVAGNLGLIFLLMTVPLGLRTVRVSRVIKADRNRLWQALWPFGDDAGWSGEILSAEPVDGEGTALIKLSWEGRDGSPIERKARFEDVREGSYFSMRVIEDTALDPSFWANYCETAELVPKGDATRVTLAQTDRYRGVAFLIFRFFAMRRELRKLDVWATTGEYRKGGWFEHPVSQVGFAVLSAFILWPFFGLNLGGFALAAILTSVVALHELGHMAAFRLSGHRRARMIFIPLLGGIAIGGRPYDSRFEVAFVALMGAGFSAFLVPVLIAASGFAGAEGHRLAAALLATLAGCASLFNIANLVPVWKFDGGQVLRQICPGPIALAMASFFLLSALLALGWRAGFSPSFLLIAGAVFSILSLITMGSGVKPRHELKPIQPFDRLAMAGALLAVFAIHGYGMLWASAQLM</sequence>
<feature type="transmembrane region" description="Helical" evidence="7">
    <location>
        <begin position="6"/>
        <end position="27"/>
    </location>
</feature>
<comment type="similarity">
    <text evidence="2">Belongs to the peptidase M50B family.</text>
</comment>
<evidence type="ECO:0000256" key="7">
    <source>
        <dbReference type="SAM" id="Phobius"/>
    </source>
</evidence>
<dbReference type="GO" id="GO:0008237">
    <property type="term" value="F:metallopeptidase activity"/>
    <property type="evidence" value="ECO:0007669"/>
    <property type="project" value="UniProtKB-KW"/>
</dbReference>
<evidence type="ECO:0000256" key="2">
    <source>
        <dbReference type="ARBA" id="ARBA00007931"/>
    </source>
</evidence>
<evidence type="ECO:0000313" key="8">
    <source>
        <dbReference type="EMBL" id="RAZ88302.1"/>
    </source>
</evidence>
<dbReference type="SUPFAM" id="SSF55961">
    <property type="entry name" value="Bet v1-like"/>
    <property type="match status" value="1"/>
</dbReference>
<keyword evidence="5" id="KW-0862">Zinc</keyword>
<evidence type="ECO:0000256" key="3">
    <source>
        <dbReference type="ARBA" id="ARBA00022670"/>
    </source>
</evidence>
<evidence type="ECO:0000256" key="1">
    <source>
        <dbReference type="ARBA" id="ARBA00001947"/>
    </source>
</evidence>
<dbReference type="AlphaFoldDB" id="A0A330HL48"/>
<dbReference type="RefSeq" id="WP_112100015.1">
    <property type="nucleotide sequence ID" value="NZ_QMBP01000013.1"/>
</dbReference>
<evidence type="ECO:0000256" key="4">
    <source>
        <dbReference type="ARBA" id="ARBA00022801"/>
    </source>
</evidence>
<dbReference type="CDD" id="cd07812">
    <property type="entry name" value="SRPBCC"/>
    <property type="match status" value="1"/>
</dbReference>
<feature type="transmembrane region" description="Helical" evidence="7">
    <location>
        <begin position="391"/>
        <end position="411"/>
    </location>
</feature>
<dbReference type="Gene3D" id="3.30.530.20">
    <property type="match status" value="1"/>
</dbReference>
<dbReference type="Proteomes" id="UP000251558">
    <property type="component" value="Unassembled WGS sequence"/>
</dbReference>
<keyword evidence="6" id="KW-0482">Metalloprotease</keyword>
<dbReference type="EMBL" id="QMBP01000013">
    <property type="protein sequence ID" value="RAZ88302.1"/>
    <property type="molecule type" value="Genomic_DNA"/>
</dbReference>
<dbReference type="GO" id="GO:0006508">
    <property type="term" value="P:proteolysis"/>
    <property type="evidence" value="ECO:0007669"/>
    <property type="project" value="UniProtKB-KW"/>
</dbReference>
<accession>A0A330HL48</accession>
<keyword evidence="7" id="KW-1133">Transmembrane helix</keyword>
<feature type="transmembrane region" description="Helical" evidence="7">
    <location>
        <begin position="204"/>
        <end position="222"/>
    </location>
</feature>
<reference evidence="8 9" key="2">
    <citation type="submission" date="2018-07" db="EMBL/GenBank/DDBJ databases">
        <title>Diversity of Mesorhizobium strains in Brazil.</title>
        <authorList>
            <person name="Helene L.C.F."/>
            <person name="Dall'Agnol R."/>
            <person name="Delamuta J.R.M."/>
            <person name="Hungria M."/>
        </authorList>
    </citation>
    <scope>NUCLEOTIDE SEQUENCE [LARGE SCALE GENOMIC DNA]</scope>
    <source>
        <strain evidence="8 9">AC99b</strain>
    </source>
</reference>
<dbReference type="OrthoDB" id="7866850at2"/>
<feature type="transmembrane region" description="Helical" evidence="7">
    <location>
        <begin position="234"/>
        <end position="252"/>
    </location>
</feature>
<keyword evidence="7" id="KW-0812">Transmembrane</keyword>
<dbReference type="PANTHER" id="PTHR39188:SF3">
    <property type="entry name" value="STAGE IV SPORULATION PROTEIN FB"/>
    <property type="match status" value="1"/>
</dbReference>
<dbReference type="PANTHER" id="PTHR39188">
    <property type="entry name" value="MEMBRANE-ASSOCIATED ZINC METALLOPROTEASE M50B"/>
    <property type="match status" value="1"/>
</dbReference>
<dbReference type="InterPro" id="IPR023393">
    <property type="entry name" value="START-like_dom_sf"/>
</dbReference>
<feature type="transmembrane region" description="Helical" evidence="7">
    <location>
        <begin position="181"/>
        <end position="198"/>
    </location>
</feature>
<name>A0A330HL48_9HYPH</name>
<protein>
    <submittedName>
        <fullName evidence="8">Site-2 protease family protein</fullName>
    </submittedName>
</protein>
<comment type="caution">
    <text evidence="8">The sequence shown here is derived from an EMBL/GenBank/DDBJ whole genome shotgun (WGS) entry which is preliminary data.</text>
</comment>
<evidence type="ECO:0000256" key="5">
    <source>
        <dbReference type="ARBA" id="ARBA00022833"/>
    </source>
</evidence>
<evidence type="ECO:0000313" key="9">
    <source>
        <dbReference type="Proteomes" id="UP000251558"/>
    </source>
</evidence>
<keyword evidence="4" id="KW-0378">Hydrolase</keyword>
<gene>
    <name evidence="8" type="ORF">DPM33_24760</name>
</gene>
<keyword evidence="7" id="KW-0472">Membrane</keyword>
<feature type="transmembrane region" description="Helical" evidence="7">
    <location>
        <begin position="258"/>
        <end position="278"/>
    </location>
</feature>
<keyword evidence="9" id="KW-1185">Reference proteome</keyword>
<feature type="transmembrane region" description="Helical" evidence="7">
    <location>
        <begin position="290"/>
        <end position="308"/>
    </location>
</feature>
<comment type="cofactor">
    <cofactor evidence="1">
        <name>Zn(2+)</name>
        <dbReference type="ChEBI" id="CHEBI:29105"/>
    </cofactor>
</comment>
<keyword evidence="3 8" id="KW-0645">Protease</keyword>